<comment type="caution">
    <text evidence="1">The sequence shown here is derived from an EMBL/GenBank/DDBJ whole genome shotgun (WGS) entry which is preliminary data.</text>
</comment>
<dbReference type="Gene3D" id="3.10.450.50">
    <property type="match status" value="1"/>
</dbReference>
<name>A0ABD6DEQ7_9EURY</name>
<reference evidence="1 2" key="1">
    <citation type="journal article" date="2019" name="Int. J. Syst. Evol. Microbiol.">
        <title>The Global Catalogue of Microorganisms (GCM) 10K type strain sequencing project: providing services to taxonomists for standard genome sequencing and annotation.</title>
        <authorList>
            <consortium name="The Broad Institute Genomics Platform"/>
            <consortium name="The Broad Institute Genome Sequencing Center for Infectious Disease"/>
            <person name="Wu L."/>
            <person name="Ma J."/>
        </authorList>
    </citation>
    <scope>NUCLEOTIDE SEQUENCE [LARGE SCALE GENOMIC DNA]</scope>
    <source>
        <strain evidence="1 2">CGMCC 1.10593</strain>
    </source>
</reference>
<organism evidence="1 2">
    <name type="scientific">Halohasta litorea</name>
    <dbReference type="NCBI Taxonomy" id="869891"/>
    <lineage>
        <taxon>Archaea</taxon>
        <taxon>Methanobacteriati</taxon>
        <taxon>Methanobacteriota</taxon>
        <taxon>Stenosarchaea group</taxon>
        <taxon>Halobacteria</taxon>
        <taxon>Halobacteriales</taxon>
        <taxon>Haloferacaceae</taxon>
        <taxon>Halohasta</taxon>
    </lineage>
</organism>
<accession>A0ABD6DEQ7</accession>
<keyword evidence="2" id="KW-1185">Reference proteome</keyword>
<dbReference type="AlphaFoldDB" id="A0ABD6DEQ7"/>
<dbReference type="InterPro" id="IPR032710">
    <property type="entry name" value="NTF2-like_dom_sf"/>
</dbReference>
<dbReference type="EMBL" id="JBHUDM010000007">
    <property type="protein sequence ID" value="MFD1643664.1"/>
    <property type="molecule type" value="Genomic_DNA"/>
</dbReference>
<dbReference type="SUPFAM" id="SSF54427">
    <property type="entry name" value="NTF2-like"/>
    <property type="match status" value="1"/>
</dbReference>
<proteinExistence type="predicted"/>
<evidence type="ECO:0000313" key="1">
    <source>
        <dbReference type="EMBL" id="MFD1643664.1"/>
    </source>
</evidence>
<evidence type="ECO:0008006" key="3">
    <source>
        <dbReference type="Google" id="ProtNLM"/>
    </source>
</evidence>
<gene>
    <name evidence="1" type="ORF">ACFSBW_17510</name>
</gene>
<dbReference type="Proteomes" id="UP001597052">
    <property type="component" value="Unassembled WGS sequence"/>
</dbReference>
<evidence type="ECO:0000313" key="2">
    <source>
        <dbReference type="Proteomes" id="UP001597052"/>
    </source>
</evidence>
<protein>
    <recommendedName>
        <fullName evidence="3">Tat (Twin-arginine translocation) pathway signal sequence</fullName>
    </recommendedName>
</protein>
<dbReference type="RefSeq" id="WP_256397648.1">
    <property type="nucleotide sequence ID" value="NZ_JANHDJ010000009.1"/>
</dbReference>
<dbReference type="PROSITE" id="PS51257">
    <property type="entry name" value="PROKAR_LIPOPROTEIN"/>
    <property type="match status" value="1"/>
</dbReference>
<sequence length="131" mass="14331">MNRRNFLTTVAAASTTVSLAGCTGGRDSPEQVVEDYYSALFDGDYEEATSYVEGDLDGELTRSFIIEQGSLAEPGNAETEGVTLLEESKDYVVIEAVAGFDTTNGLMTTTFRFELETIDDEWKITTSELVE</sequence>